<evidence type="ECO:0000313" key="2">
    <source>
        <dbReference type="Proteomes" id="UP000798662"/>
    </source>
</evidence>
<sequence>MAGGIRAFNHSPASSQESDIDAVNFEMYHTLHPGDEIEVLYEPAGAAVSSATADTPGRFLTAGGGKGKAPANNALKRLMWDRLSPAGSASNQNDEAKSTGTKRSAGAKEVDNKVMITELSDLHTELVHASPYNIVVHGAACCTERVSPYVMTMEKDGLWVVESHVRPRNTCGGEHDGVTVVEEGLVARPQ</sequence>
<protein>
    <submittedName>
        <fullName evidence="1">Uncharacterized protein</fullName>
    </submittedName>
</protein>
<keyword evidence="2" id="KW-1185">Reference proteome</keyword>
<dbReference type="Proteomes" id="UP000798662">
    <property type="component" value="Chromosome 2"/>
</dbReference>
<proteinExistence type="predicted"/>
<accession>A0ACC3C8Q8</accession>
<dbReference type="EMBL" id="CM020619">
    <property type="protein sequence ID" value="KAK1866263.1"/>
    <property type="molecule type" value="Genomic_DNA"/>
</dbReference>
<name>A0ACC3C8Q8_PYRYE</name>
<gene>
    <name evidence="1" type="ORF">I4F81_008783</name>
</gene>
<comment type="caution">
    <text evidence="1">The sequence shown here is derived from an EMBL/GenBank/DDBJ whole genome shotgun (WGS) entry which is preliminary data.</text>
</comment>
<reference evidence="1" key="1">
    <citation type="submission" date="2019-11" db="EMBL/GenBank/DDBJ databases">
        <title>Nori genome reveals adaptations in red seaweeds to the harsh intertidal environment.</title>
        <authorList>
            <person name="Wang D."/>
            <person name="Mao Y."/>
        </authorList>
    </citation>
    <scope>NUCLEOTIDE SEQUENCE</scope>
    <source>
        <tissue evidence="1">Gametophyte</tissue>
    </source>
</reference>
<evidence type="ECO:0000313" key="1">
    <source>
        <dbReference type="EMBL" id="KAK1866263.1"/>
    </source>
</evidence>
<organism evidence="1 2">
    <name type="scientific">Pyropia yezoensis</name>
    <name type="common">Susabi-nori</name>
    <name type="synonym">Porphyra yezoensis</name>
    <dbReference type="NCBI Taxonomy" id="2788"/>
    <lineage>
        <taxon>Eukaryota</taxon>
        <taxon>Rhodophyta</taxon>
        <taxon>Bangiophyceae</taxon>
        <taxon>Bangiales</taxon>
        <taxon>Bangiaceae</taxon>
        <taxon>Pyropia</taxon>
    </lineage>
</organism>